<organism evidence="1 2">
    <name type="scientific">Paenibacillus glacialis</name>
    <dbReference type="NCBI Taxonomy" id="494026"/>
    <lineage>
        <taxon>Bacteria</taxon>
        <taxon>Bacillati</taxon>
        <taxon>Bacillota</taxon>
        <taxon>Bacilli</taxon>
        <taxon>Bacillales</taxon>
        <taxon>Paenibacillaceae</taxon>
        <taxon>Paenibacillus</taxon>
    </lineage>
</organism>
<reference evidence="1 2" key="1">
    <citation type="submission" date="2016-03" db="EMBL/GenBank/DDBJ databases">
        <title>Draft genome sequence of Paenibacillus glacialis DSM 22343.</title>
        <authorList>
            <person name="Shin S.-K."/>
            <person name="Yi H."/>
        </authorList>
    </citation>
    <scope>NUCLEOTIDE SEQUENCE [LARGE SCALE GENOMIC DNA]</scope>
    <source>
        <strain evidence="1 2">DSM 22343</strain>
    </source>
</reference>
<name>A0A162LYA9_9BACL</name>
<accession>A0A162LYA9</accession>
<sequence length="73" mass="8192">MVNNLDLNSVSILNDQASIRAIEEEFTSELGLDDGMDAPSMWGGLSDTDQGNELMANWEGRQETHHMFIQSYD</sequence>
<dbReference type="AlphaFoldDB" id="A0A162LYA9"/>
<comment type="caution">
    <text evidence="1">The sequence shown here is derived from an EMBL/GenBank/DDBJ whole genome shotgun (WGS) entry which is preliminary data.</text>
</comment>
<gene>
    <name evidence="1" type="ORF">PGLA_21860</name>
</gene>
<protein>
    <submittedName>
        <fullName evidence="1">Uncharacterized protein</fullName>
    </submittedName>
</protein>
<dbReference type="Proteomes" id="UP000076967">
    <property type="component" value="Unassembled WGS sequence"/>
</dbReference>
<dbReference type="EMBL" id="LVJH01000058">
    <property type="protein sequence ID" value="OAB36063.1"/>
    <property type="molecule type" value="Genomic_DNA"/>
</dbReference>
<evidence type="ECO:0000313" key="1">
    <source>
        <dbReference type="EMBL" id="OAB36063.1"/>
    </source>
</evidence>
<dbReference type="STRING" id="494026.PGLA_21860"/>
<dbReference type="RefSeq" id="WP_068537082.1">
    <property type="nucleotide sequence ID" value="NZ_LVJH01000058.1"/>
</dbReference>
<keyword evidence="2" id="KW-1185">Reference proteome</keyword>
<dbReference type="OrthoDB" id="2644386at2"/>
<proteinExistence type="predicted"/>
<evidence type="ECO:0000313" key="2">
    <source>
        <dbReference type="Proteomes" id="UP000076967"/>
    </source>
</evidence>